<accession>A0A192Y5A2</accession>
<sequence>MNYAQYNLPVDFESVDTSTFDPNLPNGNYLFSLPLQLSPHQQHPQLQPYFNGVIGLFRLNAQNAATTTQLHAFAYNLLSSNGFQNNYYQQWAQKVIDFLEFLFIHRQMVNNPQQAMQQAASLVWSGFVGKCAQTFPQLQSLVQHLMPNIQQALGVIGQIESDIQKMRMGGNTMMQGGYQQPGVQPGSFPGMGAAMGRPGMSSQLPPINAGIQQTYGQPATMANPQLNIPGAYTPTTNHDTGPSIANAAYDVPGSSPFLENKPVMQPKDSWGATVEVSPNSSYDTIPGGGDVMILPELQQNANTVTNDNTDLPIPQDVKELVFDPNYYVPNGFVINKDRPMDVIYNPGGIEIRPAHLVADKPDWVRTASSANPYSILMDPAVYCRFLAKWPDNTVHEVYRKWENHMEMDYLKHELQDDLRRQAHRGGGARTATSYKLSTIMGDAKPVKEVAEEFSPNDAGLTDNREHDPVILEGYIACANNLEAEAGALNAVREALELSEDDVVPAHEYRAASSHPFDASTEVMYEIEDIRKEPDPHLIAKRLKQLMLDGKLAQRYYRFLVERLTSAVNEFLADSMSQKVTIDDFCEDIGDLIAYLIGKKGKSVADKFTASIPFIVGRSMCVNIDPEEGNSILDLSVRFQTGWRLEELSCLNIYTEKAVLISKLTEPKITQVIMGMAKRLNSSKDSDDARTHKMYIITADGSYLQVIRGALVDNAVLLKLIK</sequence>
<name>A0A192Y5A2_9CAUD</name>
<dbReference type="Proteomes" id="UP000224336">
    <property type="component" value="Segment"/>
</dbReference>
<gene>
    <name evidence="1" type="ORF">KTN4_159</name>
</gene>
<reference evidence="1 2" key="1">
    <citation type="journal article" date="2016" name="Sci. Rep.">
        <title>A proposed integrated approach for the preclinical evaluation of phage therapy in Pseudomonas infections.</title>
        <authorList>
            <person name="Danis-Wlodarczyk K."/>
            <person name="Vandenheuvel D."/>
            <person name="Jang H.B."/>
            <person name="Briers Y."/>
            <person name="Olszak T."/>
            <person name="Arabski M."/>
            <person name="Wasik S."/>
            <person name="Drabik M."/>
            <person name="Higgins G."/>
            <person name="Tyrrell J."/>
            <person name="Harvey B.J."/>
            <person name="Noben J.P."/>
            <person name="Lavigne R."/>
            <person name="Drulis-Kawa Z."/>
        </authorList>
    </citation>
    <scope>NUCLEOTIDE SEQUENCE [LARGE SCALE GENOMIC DNA]</scope>
</reference>
<evidence type="ECO:0000313" key="2">
    <source>
        <dbReference type="Proteomes" id="UP000224336"/>
    </source>
</evidence>
<organism evidence="1 2">
    <name type="scientific">Pseudomonas phage KTN4</name>
    <dbReference type="NCBI Taxonomy" id="1862701"/>
    <lineage>
        <taxon>Viruses</taxon>
        <taxon>Duplodnaviria</taxon>
        <taxon>Heunggongvirae</taxon>
        <taxon>Uroviricota</taxon>
        <taxon>Caudoviricetes</taxon>
        <taxon>Chimalliviridae</taxon>
        <taxon>Phikzvirus</taxon>
        <taxon>Phikzvirus phiKZ</taxon>
    </lineage>
</organism>
<dbReference type="EMBL" id="KU521356">
    <property type="protein sequence ID" value="ANM44917.1"/>
    <property type="molecule type" value="Genomic_DNA"/>
</dbReference>
<protein>
    <submittedName>
        <fullName evidence="1">Uncharacterized protein</fullName>
    </submittedName>
</protein>
<proteinExistence type="predicted"/>
<evidence type="ECO:0000313" key="1">
    <source>
        <dbReference type="EMBL" id="ANM44917.1"/>
    </source>
</evidence>